<sequence>MLFILLLWIISISVPAQESVYIIPIKGTIELGLSSFVERSIREHPNAKAFIFEIDTFGGRVDAATKIRDAILNTPITTIAYIKDRAWSAGALIALACEKIAISPSGSIGAAEPRPAEEKIISALKAEFESTAKKRGRDPKIAAGMVDASIYIPGIKEKGKILTLYAEEAKKFKFADLIASNMDDVLNFFKLKDTNLVKLNPTWSENIVRFITDPTVSSIILTIGMLSLYVAIFTPGLGVPEILAIVCLGLFFGGHYLAGLSGLETVLLFLLGLLLIFIEIHTPGFGISGILGSVSVFFSIYLTIAQKVGTTQAILTGIFVVSSLIIFLIFYLPRSRFWKILNIPQDQKKDLGYTAVKERTDLIGKKGITITMLRPTGYIEVDGEKLEAYTESEFIEPNTEIIVVKVEGNKIFVRRSEK</sequence>
<accession>A0A7C3RL90</accession>
<dbReference type="InterPro" id="IPR012340">
    <property type="entry name" value="NA-bd_OB-fold"/>
</dbReference>
<dbReference type="EMBL" id="DTIN01000009">
    <property type="protein sequence ID" value="HFX12984.1"/>
    <property type="molecule type" value="Genomic_DNA"/>
</dbReference>
<evidence type="ECO:0000259" key="7">
    <source>
        <dbReference type="Pfam" id="PF24961"/>
    </source>
</evidence>
<protein>
    <submittedName>
        <fullName evidence="9">Uncharacterized protein</fullName>
    </submittedName>
</protein>
<feature type="transmembrane region" description="Helical" evidence="5">
    <location>
        <begin position="259"/>
        <end position="278"/>
    </location>
</feature>
<dbReference type="PANTHER" id="PTHR33507">
    <property type="entry name" value="INNER MEMBRANE PROTEIN YBBJ"/>
    <property type="match status" value="1"/>
</dbReference>
<organism evidence="9">
    <name type="scientific">Dictyoglomus thermophilum</name>
    <dbReference type="NCBI Taxonomy" id="14"/>
    <lineage>
        <taxon>Bacteria</taxon>
        <taxon>Pseudomonadati</taxon>
        <taxon>Dictyoglomota</taxon>
        <taxon>Dictyoglomia</taxon>
        <taxon>Dictyoglomales</taxon>
        <taxon>Dictyoglomaceae</taxon>
        <taxon>Dictyoglomus</taxon>
    </lineage>
</organism>
<reference evidence="9" key="1">
    <citation type="journal article" date="2020" name="mSystems">
        <title>Genome- and Community-Level Interaction Insights into Carbon Utilization and Element Cycling Functions of Hydrothermarchaeota in Hydrothermal Sediment.</title>
        <authorList>
            <person name="Zhou Z."/>
            <person name="Liu Y."/>
            <person name="Xu W."/>
            <person name="Pan J."/>
            <person name="Luo Z.H."/>
            <person name="Li M."/>
        </authorList>
    </citation>
    <scope>NUCLEOTIDE SEQUENCE [LARGE SCALE GENOMIC DNA]</scope>
    <source>
        <strain evidence="9">SpSt-81</strain>
    </source>
</reference>
<comment type="caution">
    <text evidence="9">The sequence shown here is derived from an EMBL/GenBank/DDBJ whole genome shotgun (WGS) entry which is preliminary data.</text>
</comment>
<feature type="transmembrane region" description="Helical" evidence="5">
    <location>
        <begin position="284"/>
        <end position="304"/>
    </location>
</feature>
<evidence type="ECO:0000256" key="4">
    <source>
        <dbReference type="ARBA" id="ARBA00023136"/>
    </source>
</evidence>
<keyword evidence="4 5" id="KW-0472">Membrane</keyword>
<evidence type="ECO:0000256" key="3">
    <source>
        <dbReference type="ARBA" id="ARBA00022989"/>
    </source>
</evidence>
<feature type="transmembrane region" description="Helical" evidence="5">
    <location>
        <begin position="313"/>
        <end position="332"/>
    </location>
</feature>
<comment type="subcellular location">
    <subcellularLocation>
        <location evidence="1">Membrane</location>
        <topology evidence="1">Multi-pass membrane protein</topology>
    </subcellularLocation>
</comment>
<evidence type="ECO:0000256" key="1">
    <source>
        <dbReference type="ARBA" id="ARBA00004141"/>
    </source>
</evidence>
<feature type="transmembrane region" description="Helical" evidence="5">
    <location>
        <begin position="219"/>
        <end position="252"/>
    </location>
</feature>
<dbReference type="PANTHER" id="PTHR33507:SF3">
    <property type="entry name" value="INNER MEMBRANE PROTEIN YBBJ"/>
    <property type="match status" value="1"/>
</dbReference>
<dbReference type="InterPro" id="IPR029045">
    <property type="entry name" value="ClpP/crotonase-like_dom_sf"/>
</dbReference>
<evidence type="ECO:0000256" key="5">
    <source>
        <dbReference type="SAM" id="Phobius"/>
    </source>
</evidence>
<feature type="domain" description="NfeD integral membrane" evidence="7">
    <location>
        <begin position="215"/>
        <end position="330"/>
    </location>
</feature>
<dbReference type="GO" id="GO:0005886">
    <property type="term" value="C:plasma membrane"/>
    <property type="evidence" value="ECO:0007669"/>
    <property type="project" value="TreeGrafter"/>
</dbReference>
<dbReference type="SUPFAM" id="SSF141322">
    <property type="entry name" value="NfeD domain-like"/>
    <property type="match status" value="1"/>
</dbReference>
<dbReference type="SUPFAM" id="SSF52096">
    <property type="entry name" value="ClpP/crotonase"/>
    <property type="match status" value="1"/>
</dbReference>
<dbReference type="InterPro" id="IPR056738">
    <property type="entry name" value="NfeD1b_N"/>
</dbReference>
<dbReference type="Gene3D" id="2.40.50.140">
    <property type="entry name" value="Nucleic acid-binding proteins"/>
    <property type="match status" value="1"/>
</dbReference>
<evidence type="ECO:0000256" key="2">
    <source>
        <dbReference type="ARBA" id="ARBA00022692"/>
    </source>
</evidence>
<dbReference type="InterPro" id="IPR002810">
    <property type="entry name" value="NfeD-like_C"/>
</dbReference>
<dbReference type="InterPro" id="IPR052165">
    <property type="entry name" value="Membrane_assoc_protease"/>
</dbReference>
<evidence type="ECO:0000259" key="6">
    <source>
        <dbReference type="Pfam" id="PF01957"/>
    </source>
</evidence>
<dbReference type="Pfam" id="PF25145">
    <property type="entry name" value="NfeD1b_N"/>
    <property type="match status" value="1"/>
</dbReference>
<evidence type="ECO:0000259" key="8">
    <source>
        <dbReference type="Pfam" id="PF25145"/>
    </source>
</evidence>
<dbReference type="Pfam" id="PF24961">
    <property type="entry name" value="NfeD_membrane"/>
    <property type="match status" value="1"/>
</dbReference>
<keyword evidence="2 5" id="KW-0812">Transmembrane</keyword>
<evidence type="ECO:0000313" key="9">
    <source>
        <dbReference type="EMBL" id="HFX12984.1"/>
    </source>
</evidence>
<feature type="domain" description="NfeD1b N-terminal" evidence="8">
    <location>
        <begin position="20"/>
        <end position="197"/>
    </location>
</feature>
<dbReference type="Pfam" id="PF01957">
    <property type="entry name" value="NfeD"/>
    <property type="match status" value="1"/>
</dbReference>
<feature type="domain" description="NfeD-like C-terminal" evidence="6">
    <location>
        <begin position="361"/>
        <end position="415"/>
    </location>
</feature>
<keyword evidence="3 5" id="KW-1133">Transmembrane helix</keyword>
<proteinExistence type="predicted"/>
<dbReference type="AlphaFoldDB" id="A0A7C3RL90"/>
<name>A0A7C3RL90_DICTH</name>
<dbReference type="Gene3D" id="3.90.226.10">
    <property type="entry name" value="2-enoyl-CoA Hydratase, Chain A, domain 1"/>
    <property type="match status" value="1"/>
</dbReference>
<dbReference type="InterPro" id="IPR056739">
    <property type="entry name" value="NfeD_membrane"/>
</dbReference>
<dbReference type="CDD" id="cd07021">
    <property type="entry name" value="Clp_protease_NfeD_like"/>
    <property type="match status" value="1"/>
</dbReference>
<gene>
    <name evidence="9" type="ORF">ENW00_02360</name>
</gene>